<dbReference type="PANTHER" id="PTHR21393:SF0">
    <property type="entry name" value="SMALL RIBOSOMAL SUBUNIT PROTEIN MS27"/>
    <property type="match status" value="1"/>
</dbReference>
<accession>A0A9P0NZG5</accession>
<name>A0A9P0NZG5_ACAOB</name>
<dbReference type="InterPro" id="IPR034913">
    <property type="entry name" value="mS27/PTCD2"/>
</dbReference>
<dbReference type="InterPro" id="IPR019266">
    <property type="entry name" value="Ribosomal_mS27"/>
</dbReference>
<protein>
    <recommendedName>
        <fullName evidence="5">28S ribosomal protein S27, mitochondrial</fullName>
    </recommendedName>
</protein>
<evidence type="ECO:0000256" key="1">
    <source>
        <dbReference type="ARBA" id="ARBA00004173"/>
    </source>
</evidence>
<keyword evidence="2" id="KW-0175">Coiled coil</keyword>
<proteinExistence type="predicted"/>
<reference evidence="3" key="1">
    <citation type="submission" date="2022-03" db="EMBL/GenBank/DDBJ databases">
        <authorList>
            <person name="Sayadi A."/>
        </authorList>
    </citation>
    <scope>NUCLEOTIDE SEQUENCE</scope>
</reference>
<dbReference type="EMBL" id="CAKOFQ010006680">
    <property type="protein sequence ID" value="CAH1959137.1"/>
    <property type="molecule type" value="Genomic_DNA"/>
</dbReference>
<organism evidence="3 4">
    <name type="scientific">Acanthoscelides obtectus</name>
    <name type="common">Bean weevil</name>
    <name type="synonym">Bruchus obtectus</name>
    <dbReference type="NCBI Taxonomy" id="200917"/>
    <lineage>
        <taxon>Eukaryota</taxon>
        <taxon>Metazoa</taxon>
        <taxon>Ecdysozoa</taxon>
        <taxon>Arthropoda</taxon>
        <taxon>Hexapoda</taxon>
        <taxon>Insecta</taxon>
        <taxon>Pterygota</taxon>
        <taxon>Neoptera</taxon>
        <taxon>Endopterygota</taxon>
        <taxon>Coleoptera</taxon>
        <taxon>Polyphaga</taxon>
        <taxon>Cucujiformia</taxon>
        <taxon>Chrysomeloidea</taxon>
        <taxon>Chrysomelidae</taxon>
        <taxon>Bruchinae</taxon>
        <taxon>Bruchini</taxon>
        <taxon>Acanthoscelides</taxon>
    </lineage>
</organism>
<comment type="subcellular location">
    <subcellularLocation>
        <location evidence="1">Mitochondrion</location>
    </subcellularLocation>
</comment>
<dbReference type="PANTHER" id="PTHR21393">
    <property type="entry name" value="MITOCHONDRIAL 28S RIBOSOMAL PROTEIN S27"/>
    <property type="match status" value="1"/>
</dbReference>
<dbReference type="AlphaFoldDB" id="A0A9P0NZG5"/>
<evidence type="ECO:0000313" key="3">
    <source>
        <dbReference type="EMBL" id="CAH1959137.1"/>
    </source>
</evidence>
<keyword evidence="4" id="KW-1185">Reference proteome</keyword>
<comment type="caution">
    <text evidence="3">The sequence shown here is derived from an EMBL/GenBank/DDBJ whole genome shotgun (WGS) entry which is preliminary data.</text>
</comment>
<feature type="coiled-coil region" evidence="2">
    <location>
        <begin position="357"/>
        <end position="384"/>
    </location>
</feature>
<evidence type="ECO:0008006" key="5">
    <source>
        <dbReference type="Google" id="ProtNLM"/>
    </source>
</evidence>
<gene>
    <name evidence="3" type="ORF">ACAOBT_LOCUS3018</name>
</gene>
<sequence length="421" mass="49591">MFRFFSTVPRKVHLCKWHRNSTLNNLRTFLSQAYYCDEVWDRRLNSPLLQKVNLDELYYELDQRYQKTRQISAVDVDIFTNAVKTSSYMDEMLDLTHKLRLSADSCNTLDSTPHAVVRNLMKYDPTELPNIVDDRLNFGIFLDYHTANLLLDKYWKDKNYAAGARVAQQFMLQEEMEHPATKALSLLHCYNYLLKPEGWSVPEPPTEPEEEVKIRVKYLRNPYDDDHFDLREPNKIVGKSLAMFTKQSKDPLNKSLNLLGWALYEKPDKLKRSLEECKSNNIEVYKEIVDQIPESLRDELQGVKTESANVQQILEDNVKTAVQKTSESDIAEQCKTFEKWETERQAALQEQKQRLSVAQRLSNIEGLKKELEEKETKLWFFENEEKIELGIEAKKVYYPKRWFGNKKKPRKVDEGYVPPEI</sequence>
<dbReference type="GO" id="GO:0005739">
    <property type="term" value="C:mitochondrion"/>
    <property type="evidence" value="ECO:0007669"/>
    <property type="project" value="UniProtKB-SubCell"/>
</dbReference>
<dbReference type="Pfam" id="PF10037">
    <property type="entry name" value="MRP-S27"/>
    <property type="match status" value="2"/>
</dbReference>
<evidence type="ECO:0000256" key="2">
    <source>
        <dbReference type="SAM" id="Coils"/>
    </source>
</evidence>
<dbReference type="OrthoDB" id="19830at2759"/>
<evidence type="ECO:0000313" key="4">
    <source>
        <dbReference type="Proteomes" id="UP001152888"/>
    </source>
</evidence>
<dbReference type="Proteomes" id="UP001152888">
    <property type="component" value="Unassembled WGS sequence"/>
</dbReference>